<dbReference type="NCBIfam" id="TIGR00406">
    <property type="entry name" value="prmA"/>
    <property type="match status" value="1"/>
</dbReference>
<name>A0A371IN23_9FIRM</name>
<evidence type="ECO:0000313" key="7">
    <source>
        <dbReference type="EMBL" id="RDY21884.1"/>
    </source>
</evidence>
<keyword evidence="5 6" id="KW-0949">S-adenosyl-L-methionine</keyword>
<keyword evidence="7" id="KW-0689">Ribosomal protein</keyword>
<evidence type="ECO:0000256" key="1">
    <source>
        <dbReference type="ARBA" id="ARBA00009741"/>
    </source>
</evidence>
<dbReference type="InterPro" id="IPR029063">
    <property type="entry name" value="SAM-dependent_MTases_sf"/>
</dbReference>
<dbReference type="PANTHER" id="PTHR43648:SF1">
    <property type="entry name" value="ELECTRON TRANSFER FLAVOPROTEIN BETA SUBUNIT LYSINE METHYLTRANSFERASE"/>
    <property type="match status" value="1"/>
</dbReference>
<dbReference type="STRING" id="1871336.BBG48_07335"/>
<comment type="caution">
    <text evidence="7">The sequence shown here is derived from an EMBL/GenBank/DDBJ whole genome shotgun (WGS) entry which is preliminary data.</text>
</comment>
<evidence type="ECO:0000256" key="3">
    <source>
        <dbReference type="ARBA" id="ARBA00022603"/>
    </source>
</evidence>
<keyword evidence="4 6" id="KW-0808">Transferase</keyword>
<dbReference type="HAMAP" id="MF_00735">
    <property type="entry name" value="Methyltr_PrmA"/>
    <property type="match status" value="1"/>
</dbReference>
<dbReference type="PANTHER" id="PTHR43648">
    <property type="entry name" value="ELECTRON TRANSFER FLAVOPROTEIN BETA SUBUNIT LYSINE METHYLTRANSFERASE"/>
    <property type="match status" value="1"/>
</dbReference>
<dbReference type="InterPro" id="IPR004498">
    <property type="entry name" value="Ribosomal_PrmA_MeTrfase"/>
</dbReference>
<evidence type="ECO:0000256" key="4">
    <source>
        <dbReference type="ARBA" id="ARBA00022679"/>
    </source>
</evidence>
<dbReference type="EC" id="2.1.1.-" evidence="6"/>
<reference evidence="7 8" key="1">
    <citation type="journal article" date="2016" name="Genome Announc.">
        <title>Draft Genome Sequence of Criibacterium bergeronii gen. nov., sp. nov., Strain CCRI-22567T, Isolated from a Vaginal Sample from a Woman with Bacterial Vaginosis.</title>
        <authorList>
            <person name="Maheux A.F."/>
            <person name="Berube E."/>
            <person name="Boudreau D.K."/>
            <person name="Raymond F."/>
            <person name="Corbeil J."/>
            <person name="Roy P.H."/>
            <person name="Boissinot M."/>
            <person name="Omar R.F."/>
        </authorList>
    </citation>
    <scope>NUCLEOTIDE SEQUENCE [LARGE SCALE GENOMIC DNA]</scope>
    <source>
        <strain evidence="7 8">CCRI-22567</strain>
    </source>
</reference>
<keyword evidence="2 6" id="KW-0963">Cytoplasm</keyword>
<dbReference type="RefSeq" id="WP_068914215.1">
    <property type="nucleotide sequence ID" value="NZ_MBEW02000003.1"/>
</dbReference>
<protein>
    <recommendedName>
        <fullName evidence="6">Ribosomal protein L11 methyltransferase</fullName>
        <shortName evidence="6">L11 Mtase</shortName>
        <ecNumber evidence="6">2.1.1.-</ecNumber>
    </recommendedName>
</protein>
<proteinExistence type="inferred from homology"/>
<dbReference type="Proteomes" id="UP000093352">
    <property type="component" value="Unassembled WGS sequence"/>
</dbReference>
<evidence type="ECO:0000256" key="2">
    <source>
        <dbReference type="ARBA" id="ARBA00022490"/>
    </source>
</evidence>
<evidence type="ECO:0000313" key="8">
    <source>
        <dbReference type="Proteomes" id="UP000093352"/>
    </source>
</evidence>
<dbReference type="InterPro" id="IPR050078">
    <property type="entry name" value="Ribosomal_L11_MeTrfase_PrmA"/>
</dbReference>
<evidence type="ECO:0000256" key="5">
    <source>
        <dbReference type="ARBA" id="ARBA00022691"/>
    </source>
</evidence>
<dbReference type="EMBL" id="MBEW02000003">
    <property type="protein sequence ID" value="RDY21884.1"/>
    <property type="molecule type" value="Genomic_DNA"/>
</dbReference>
<organism evidence="7 8">
    <name type="scientific">Criibacterium bergeronii</name>
    <dbReference type="NCBI Taxonomy" id="1871336"/>
    <lineage>
        <taxon>Bacteria</taxon>
        <taxon>Bacillati</taxon>
        <taxon>Bacillota</taxon>
        <taxon>Clostridia</taxon>
        <taxon>Peptostreptococcales</taxon>
        <taxon>Filifactoraceae</taxon>
        <taxon>Criibacterium</taxon>
    </lineage>
</organism>
<dbReference type="Pfam" id="PF06325">
    <property type="entry name" value="PrmA"/>
    <property type="match status" value="1"/>
</dbReference>
<comment type="catalytic activity">
    <reaction evidence="6">
        <text>L-lysyl-[protein] + 3 S-adenosyl-L-methionine = N(6),N(6),N(6)-trimethyl-L-lysyl-[protein] + 3 S-adenosyl-L-homocysteine + 3 H(+)</text>
        <dbReference type="Rhea" id="RHEA:54192"/>
        <dbReference type="Rhea" id="RHEA-COMP:9752"/>
        <dbReference type="Rhea" id="RHEA-COMP:13826"/>
        <dbReference type="ChEBI" id="CHEBI:15378"/>
        <dbReference type="ChEBI" id="CHEBI:29969"/>
        <dbReference type="ChEBI" id="CHEBI:57856"/>
        <dbReference type="ChEBI" id="CHEBI:59789"/>
        <dbReference type="ChEBI" id="CHEBI:61961"/>
    </reaction>
</comment>
<evidence type="ECO:0000256" key="6">
    <source>
        <dbReference type="HAMAP-Rule" id="MF_00735"/>
    </source>
</evidence>
<keyword evidence="3 6" id="KW-0489">Methyltransferase</keyword>
<feature type="binding site" evidence="6">
    <location>
        <position position="204"/>
    </location>
    <ligand>
        <name>S-adenosyl-L-methionine</name>
        <dbReference type="ChEBI" id="CHEBI:59789"/>
    </ligand>
</feature>
<feature type="binding site" evidence="6">
    <location>
        <position position="161"/>
    </location>
    <ligand>
        <name>S-adenosyl-L-methionine</name>
        <dbReference type="ChEBI" id="CHEBI:59789"/>
    </ligand>
</feature>
<comment type="similarity">
    <text evidence="1 6">Belongs to the methyltransferase superfamily. PrmA family.</text>
</comment>
<feature type="binding site" evidence="6">
    <location>
        <position position="182"/>
    </location>
    <ligand>
        <name>S-adenosyl-L-methionine</name>
        <dbReference type="ChEBI" id="CHEBI:59789"/>
    </ligand>
</feature>
<dbReference type="CDD" id="cd02440">
    <property type="entry name" value="AdoMet_MTases"/>
    <property type="match status" value="1"/>
</dbReference>
<keyword evidence="7" id="KW-0687">Ribonucleoprotein</keyword>
<feature type="binding site" evidence="6">
    <location>
        <position position="247"/>
    </location>
    <ligand>
        <name>S-adenosyl-L-methionine</name>
        <dbReference type="ChEBI" id="CHEBI:59789"/>
    </ligand>
</feature>
<dbReference type="SUPFAM" id="SSF53335">
    <property type="entry name" value="S-adenosyl-L-methionine-dependent methyltransferases"/>
    <property type="match status" value="1"/>
</dbReference>
<sequence length="313" mass="35354">MDYNEVAVSTTTIASDLISNILIQNGSKGVSIEDPADLFVKNTPYDWDYAEKTTLKFDHEDVVIRGYYSLTENFEEIIENIQSDLDKIKNLEFDLGTLEISIKEVKQSNWENEWKKYFKITRLSDKIVIKPEWETYLAKDGEIVLELDPGLAFGTGTHETTKMCLLALEKYLKKDDDVIDIGTGSGILSIASVKLGAKNVIATDIDKLAIKVSTENAQKNKALDKIQVRYGDLTEIIHEKADIVVANIMADIVAELSKDVTNIMKDNALFISSGIIDEKVDFVKENLEKNGLELIDEYNEKHWHCLIAKKRAK</sequence>
<dbReference type="GO" id="GO:0032259">
    <property type="term" value="P:methylation"/>
    <property type="evidence" value="ECO:0007669"/>
    <property type="project" value="UniProtKB-KW"/>
</dbReference>
<dbReference type="GO" id="GO:0016279">
    <property type="term" value="F:protein-lysine N-methyltransferase activity"/>
    <property type="evidence" value="ECO:0007669"/>
    <property type="project" value="RHEA"/>
</dbReference>
<accession>A0A371IN23</accession>
<dbReference type="PIRSF" id="PIRSF000401">
    <property type="entry name" value="RPL11_MTase"/>
    <property type="match status" value="1"/>
</dbReference>
<comment type="function">
    <text evidence="6">Methylates ribosomal protein L11.</text>
</comment>
<dbReference type="AlphaFoldDB" id="A0A371IN23"/>
<keyword evidence="8" id="KW-1185">Reference proteome</keyword>
<dbReference type="GO" id="GO:0005840">
    <property type="term" value="C:ribosome"/>
    <property type="evidence" value="ECO:0007669"/>
    <property type="project" value="UniProtKB-KW"/>
</dbReference>
<gene>
    <name evidence="6" type="primary">prmA</name>
    <name evidence="7" type="ORF">BBG48_002085</name>
</gene>
<dbReference type="Gene3D" id="3.40.50.150">
    <property type="entry name" value="Vaccinia Virus protein VP39"/>
    <property type="match status" value="1"/>
</dbReference>
<dbReference type="GO" id="GO:0005737">
    <property type="term" value="C:cytoplasm"/>
    <property type="evidence" value="ECO:0007669"/>
    <property type="project" value="UniProtKB-SubCell"/>
</dbReference>
<comment type="subcellular location">
    <subcellularLocation>
        <location evidence="6">Cytoplasm</location>
    </subcellularLocation>
</comment>